<evidence type="ECO:0000256" key="6">
    <source>
        <dbReference type="ARBA" id="ARBA00023033"/>
    </source>
</evidence>
<evidence type="ECO:0000256" key="3">
    <source>
        <dbReference type="ARBA" id="ARBA00022723"/>
    </source>
</evidence>
<dbReference type="InterPro" id="IPR036396">
    <property type="entry name" value="Cyt_P450_sf"/>
</dbReference>
<dbReference type="Gene3D" id="1.10.630.10">
    <property type="entry name" value="Cytochrome P450"/>
    <property type="match status" value="1"/>
</dbReference>
<dbReference type="PANTHER" id="PTHR24287">
    <property type="entry name" value="P450, PUTATIVE (EUROFUNG)-RELATED"/>
    <property type="match status" value="1"/>
</dbReference>
<dbReference type="EMBL" id="DS027054">
    <property type="protein sequence ID" value="EAW10679.1"/>
    <property type="molecule type" value="Genomic_DNA"/>
</dbReference>
<dbReference type="InterPro" id="IPR047146">
    <property type="entry name" value="Cyt_P450_E_CYP52_fungi"/>
</dbReference>
<dbReference type="GeneID" id="4703654"/>
<dbReference type="VEuPathDB" id="FungiDB:ACLA_051510"/>
<dbReference type="GO" id="GO:0020037">
    <property type="term" value="F:heme binding"/>
    <property type="evidence" value="ECO:0007669"/>
    <property type="project" value="InterPro"/>
</dbReference>
<keyword evidence="8" id="KW-1185">Reference proteome</keyword>
<dbReference type="SUPFAM" id="SSF48264">
    <property type="entry name" value="Cytochrome P450"/>
    <property type="match status" value="1"/>
</dbReference>
<dbReference type="GO" id="GO:0004497">
    <property type="term" value="F:monooxygenase activity"/>
    <property type="evidence" value="ECO:0007669"/>
    <property type="project" value="UniProtKB-KW"/>
</dbReference>
<accession>A1CIH4</accession>
<evidence type="ECO:0000256" key="2">
    <source>
        <dbReference type="ARBA" id="ARBA00010617"/>
    </source>
</evidence>
<evidence type="ECO:0000256" key="4">
    <source>
        <dbReference type="ARBA" id="ARBA00023002"/>
    </source>
</evidence>
<reference evidence="7 8" key="1">
    <citation type="journal article" date="2008" name="PLoS Genet.">
        <title>Genomic islands in the pathogenic filamentous fungus Aspergillus fumigatus.</title>
        <authorList>
            <person name="Fedorova N.D."/>
            <person name="Khaldi N."/>
            <person name="Joardar V.S."/>
            <person name="Maiti R."/>
            <person name="Amedeo P."/>
            <person name="Anderson M.J."/>
            <person name="Crabtree J."/>
            <person name="Silva J.C."/>
            <person name="Badger J.H."/>
            <person name="Albarraq A."/>
            <person name="Angiuoli S."/>
            <person name="Bussey H."/>
            <person name="Bowyer P."/>
            <person name="Cotty P.J."/>
            <person name="Dyer P.S."/>
            <person name="Egan A."/>
            <person name="Galens K."/>
            <person name="Fraser-Liggett C.M."/>
            <person name="Haas B.J."/>
            <person name="Inman J.M."/>
            <person name="Kent R."/>
            <person name="Lemieux S."/>
            <person name="Malavazi I."/>
            <person name="Orvis J."/>
            <person name="Roemer T."/>
            <person name="Ronning C.M."/>
            <person name="Sundaram J.P."/>
            <person name="Sutton G."/>
            <person name="Turner G."/>
            <person name="Venter J.C."/>
            <person name="White O.R."/>
            <person name="Whitty B.R."/>
            <person name="Youngman P."/>
            <person name="Wolfe K.H."/>
            <person name="Goldman G.H."/>
            <person name="Wortman J.R."/>
            <person name="Jiang B."/>
            <person name="Denning D.W."/>
            <person name="Nierman W.C."/>
        </authorList>
    </citation>
    <scope>NUCLEOTIDE SEQUENCE [LARGE SCALE GENOMIC DNA]</scope>
    <source>
        <strain evidence="8">ATCC 1007 / CBS 513.65 / DSM 816 / NCTC 3887 / NRRL 1</strain>
    </source>
</reference>
<keyword evidence="6" id="KW-0503">Monooxygenase</keyword>
<evidence type="ECO:0000256" key="5">
    <source>
        <dbReference type="ARBA" id="ARBA00023004"/>
    </source>
</evidence>
<dbReference type="GO" id="GO:0016705">
    <property type="term" value="F:oxidoreductase activity, acting on paired donors, with incorporation or reduction of molecular oxygen"/>
    <property type="evidence" value="ECO:0007669"/>
    <property type="project" value="InterPro"/>
</dbReference>
<dbReference type="GO" id="GO:0005506">
    <property type="term" value="F:iron ion binding"/>
    <property type="evidence" value="ECO:0007669"/>
    <property type="project" value="InterPro"/>
</dbReference>
<gene>
    <name evidence="7" type="ORF">ACLA_051510</name>
</gene>
<organism evidence="7 8">
    <name type="scientific">Aspergillus clavatus (strain ATCC 1007 / CBS 513.65 / DSM 816 / NCTC 3887 / NRRL 1 / QM 1276 / 107)</name>
    <dbReference type="NCBI Taxonomy" id="344612"/>
    <lineage>
        <taxon>Eukaryota</taxon>
        <taxon>Fungi</taxon>
        <taxon>Dikarya</taxon>
        <taxon>Ascomycota</taxon>
        <taxon>Pezizomycotina</taxon>
        <taxon>Eurotiomycetes</taxon>
        <taxon>Eurotiomycetidae</taxon>
        <taxon>Eurotiales</taxon>
        <taxon>Aspergillaceae</taxon>
        <taxon>Aspergillus</taxon>
        <taxon>Aspergillus subgen. Fumigati</taxon>
    </lineage>
</organism>
<comment type="similarity">
    <text evidence="2">Belongs to the cytochrome P450 family.</text>
</comment>
<sequence length="115" mass="12879">MSILAAVVFIYRLARNCETSCLYGNTFTVQELQRRAIAVIEPENIKTVLSLNFKDYGIRYCLELFRPLLGEGIFNTDGDHLGRVACADPADLRLLEGLLQDLMVLLLRDGTTADL</sequence>
<dbReference type="AlphaFoldDB" id="A1CIH4"/>
<comment type="cofactor">
    <cofactor evidence="1">
        <name>heme</name>
        <dbReference type="ChEBI" id="CHEBI:30413"/>
    </cofactor>
</comment>
<dbReference type="KEGG" id="act:ACLA_051510"/>
<dbReference type="HOGENOM" id="CLU_2108490_0_0_1"/>
<evidence type="ECO:0000313" key="8">
    <source>
        <dbReference type="Proteomes" id="UP000006701"/>
    </source>
</evidence>
<evidence type="ECO:0000256" key="1">
    <source>
        <dbReference type="ARBA" id="ARBA00001971"/>
    </source>
</evidence>
<dbReference type="STRING" id="344612.A1CIH4"/>
<evidence type="ECO:0000313" key="7">
    <source>
        <dbReference type="EMBL" id="EAW10679.1"/>
    </source>
</evidence>
<dbReference type="RefSeq" id="XP_001272105.1">
    <property type="nucleotide sequence ID" value="XM_001272104.1"/>
</dbReference>
<protein>
    <submittedName>
        <fullName evidence="7">Uncharacterized protein</fullName>
    </submittedName>
</protein>
<keyword evidence="5" id="KW-0408">Iron</keyword>
<keyword evidence="4" id="KW-0560">Oxidoreductase</keyword>
<dbReference type="Proteomes" id="UP000006701">
    <property type="component" value="Unassembled WGS sequence"/>
</dbReference>
<dbReference type="PANTHER" id="PTHR24287:SF17">
    <property type="entry name" value="P450, PUTATIVE (EUROFUNG)-RELATED"/>
    <property type="match status" value="1"/>
</dbReference>
<keyword evidence="3" id="KW-0479">Metal-binding</keyword>
<proteinExistence type="inferred from homology"/>
<name>A1CIH4_ASPCL</name>
<dbReference type="OrthoDB" id="1470350at2759"/>